<proteinExistence type="predicted"/>
<reference evidence="3 4" key="1">
    <citation type="submission" date="2024-02" db="EMBL/GenBank/DDBJ databases">
        <authorList>
            <person name="Chen Y."/>
            <person name="Shah S."/>
            <person name="Dougan E. K."/>
            <person name="Thang M."/>
            <person name="Chan C."/>
        </authorList>
    </citation>
    <scope>NUCLEOTIDE SEQUENCE [LARGE SCALE GENOMIC DNA]</scope>
</reference>
<dbReference type="Gene3D" id="1.10.418.10">
    <property type="entry name" value="Calponin-like domain"/>
    <property type="match status" value="1"/>
</dbReference>
<dbReference type="SUPFAM" id="SSF47576">
    <property type="entry name" value="Calponin-homology domain, CH-domain"/>
    <property type="match status" value="1"/>
</dbReference>
<feature type="region of interest" description="Disordered" evidence="1">
    <location>
        <begin position="120"/>
        <end position="145"/>
    </location>
</feature>
<dbReference type="InterPro" id="IPR001715">
    <property type="entry name" value="CH_dom"/>
</dbReference>
<dbReference type="InterPro" id="IPR050606">
    <property type="entry name" value="Calponin-like"/>
</dbReference>
<comment type="caution">
    <text evidence="3">The sequence shown here is derived from an EMBL/GenBank/DDBJ whole genome shotgun (WGS) entry which is preliminary data.</text>
</comment>
<evidence type="ECO:0000259" key="2">
    <source>
        <dbReference type="PROSITE" id="PS50021"/>
    </source>
</evidence>
<protein>
    <submittedName>
        <fullName evidence="3">Acidic isoform</fullName>
    </submittedName>
</protein>
<dbReference type="Pfam" id="PF00307">
    <property type="entry name" value="CH"/>
    <property type="match status" value="1"/>
</dbReference>
<feature type="compositionally biased region" description="Basic and acidic residues" evidence="1">
    <location>
        <begin position="288"/>
        <end position="297"/>
    </location>
</feature>
<sequence>MPSKRQCFVLEECDVNFKQQLSRNTFDEGAKDDIVKASPVRGTAEGMPDCSSQEYNFALGMGQCRCATCQGIPGAAIDAFFQRIATRVVQDLEDAPVVAPPSEEEVEARDFRSNELRPVLRSSSGPRAASVGHRHAAPSPRPKQEDLPCYGLDAELKAKAAAKYSRTAEEAAAHWVEAVTGHHVQGNFGTILRSGAILCDLINCIQPGTIAKVNTPGMPFKERENICNFLRACRTFGVQEYALFSTDDLYDEKNLMSVVNCLHALGGAVQRSVPGFVGPHLGVPDTSNTKRDFKRDLGPVSQTGGLRGPLERSHLDMVSNSNVRVGGC</sequence>
<evidence type="ECO:0000313" key="4">
    <source>
        <dbReference type="Proteomes" id="UP001642464"/>
    </source>
</evidence>
<accession>A0ABP0NL27</accession>
<dbReference type="PROSITE" id="PS50021">
    <property type="entry name" value="CH"/>
    <property type="match status" value="1"/>
</dbReference>
<dbReference type="PRINTS" id="PR00888">
    <property type="entry name" value="SM22CALPONIN"/>
</dbReference>
<evidence type="ECO:0000256" key="1">
    <source>
        <dbReference type="SAM" id="MobiDB-lite"/>
    </source>
</evidence>
<keyword evidence="4" id="KW-1185">Reference proteome</keyword>
<dbReference type="InterPro" id="IPR003096">
    <property type="entry name" value="SM22_calponin"/>
</dbReference>
<feature type="domain" description="Calponin-homology (CH)" evidence="2">
    <location>
        <begin position="166"/>
        <end position="270"/>
    </location>
</feature>
<dbReference type="InterPro" id="IPR036872">
    <property type="entry name" value="CH_dom_sf"/>
</dbReference>
<dbReference type="PANTHER" id="PTHR47385">
    <property type="entry name" value="CALPONIN"/>
    <property type="match status" value="1"/>
</dbReference>
<evidence type="ECO:0000313" key="3">
    <source>
        <dbReference type="EMBL" id="CAK9063159.1"/>
    </source>
</evidence>
<dbReference type="PANTHER" id="PTHR47385:SF5">
    <property type="entry name" value="TRANSGELIN"/>
    <property type="match status" value="1"/>
</dbReference>
<gene>
    <name evidence="3" type="ORF">SCF082_LOCUS32756</name>
</gene>
<feature type="region of interest" description="Disordered" evidence="1">
    <location>
        <begin position="287"/>
        <end position="312"/>
    </location>
</feature>
<name>A0ABP0NL27_9DINO</name>
<dbReference type="EMBL" id="CAXAMM010028624">
    <property type="protein sequence ID" value="CAK9063159.1"/>
    <property type="molecule type" value="Genomic_DNA"/>
</dbReference>
<organism evidence="3 4">
    <name type="scientific">Durusdinium trenchii</name>
    <dbReference type="NCBI Taxonomy" id="1381693"/>
    <lineage>
        <taxon>Eukaryota</taxon>
        <taxon>Sar</taxon>
        <taxon>Alveolata</taxon>
        <taxon>Dinophyceae</taxon>
        <taxon>Suessiales</taxon>
        <taxon>Symbiodiniaceae</taxon>
        <taxon>Durusdinium</taxon>
    </lineage>
</organism>
<dbReference type="Proteomes" id="UP001642464">
    <property type="component" value="Unassembled WGS sequence"/>
</dbReference>
<dbReference type="SMART" id="SM00033">
    <property type="entry name" value="CH"/>
    <property type="match status" value="1"/>
</dbReference>